<evidence type="ECO:0000313" key="2">
    <source>
        <dbReference type="EMBL" id="KZP00958.1"/>
    </source>
</evidence>
<gene>
    <name evidence="2" type="ORF">CALVIDRAFT_218839</name>
</gene>
<accession>A0A167RIV9</accession>
<organism evidence="2 3">
    <name type="scientific">Calocera viscosa (strain TUFC12733)</name>
    <dbReference type="NCBI Taxonomy" id="1330018"/>
    <lineage>
        <taxon>Eukaryota</taxon>
        <taxon>Fungi</taxon>
        <taxon>Dikarya</taxon>
        <taxon>Basidiomycota</taxon>
        <taxon>Agaricomycotina</taxon>
        <taxon>Dacrymycetes</taxon>
        <taxon>Dacrymycetales</taxon>
        <taxon>Dacrymycetaceae</taxon>
        <taxon>Calocera</taxon>
    </lineage>
</organism>
<dbReference type="AlphaFoldDB" id="A0A167RIV9"/>
<reference evidence="2 3" key="1">
    <citation type="journal article" date="2016" name="Mol. Biol. Evol.">
        <title>Comparative Genomics of Early-Diverging Mushroom-Forming Fungi Provides Insights into the Origins of Lignocellulose Decay Capabilities.</title>
        <authorList>
            <person name="Nagy L.G."/>
            <person name="Riley R."/>
            <person name="Tritt A."/>
            <person name="Adam C."/>
            <person name="Daum C."/>
            <person name="Floudas D."/>
            <person name="Sun H."/>
            <person name="Yadav J.S."/>
            <person name="Pangilinan J."/>
            <person name="Larsson K.H."/>
            <person name="Matsuura K."/>
            <person name="Barry K."/>
            <person name="Labutti K."/>
            <person name="Kuo R."/>
            <person name="Ohm R.A."/>
            <person name="Bhattacharya S.S."/>
            <person name="Shirouzu T."/>
            <person name="Yoshinaga Y."/>
            <person name="Martin F.M."/>
            <person name="Grigoriev I.V."/>
            <person name="Hibbett D.S."/>
        </authorList>
    </citation>
    <scope>NUCLEOTIDE SEQUENCE [LARGE SCALE GENOMIC DNA]</scope>
    <source>
        <strain evidence="2 3">TUFC12733</strain>
    </source>
</reference>
<keyword evidence="3" id="KW-1185">Reference proteome</keyword>
<evidence type="ECO:0000256" key="1">
    <source>
        <dbReference type="SAM" id="MobiDB-lite"/>
    </source>
</evidence>
<proteinExistence type="predicted"/>
<protein>
    <submittedName>
        <fullName evidence="2">Uncharacterized protein</fullName>
    </submittedName>
</protein>
<dbReference type="Proteomes" id="UP000076738">
    <property type="component" value="Unassembled WGS sequence"/>
</dbReference>
<sequence>MIRRRPPVGVSLLPLPDGPRGEPEKHKARRVSEYCACQNPPRDFAPPIPVFQKPESLTAVMATVSPRVPCPCKQACSCQSASAPRREAGVGASRVALAR</sequence>
<feature type="region of interest" description="Disordered" evidence="1">
    <location>
        <begin position="1"/>
        <end position="26"/>
    </location>
</feature>
<name>A0A167RIV9_CALVF</name>
<dbReference type="EMBL" id="KV417268">
    <property type="protein sequence ID" value="KZP00958.1"/>
    <property type="molecule type" value="Genomic_DNA"/>
</dbReference>
<evidence type="ECO:0000313" key="3">
    <source>
        <dbReference type="Proteomes" id="UP000076738"/>
    </source>
</evidence>